<evidence type="ECO:0000256" key="1">
    <source>
        <dbReference type="SAM" id="Phobius"/>
    </source>
</evidence>
<gene>
    <name evidence="2" type="ORF">E2C01_098038</name>
</gene>
<keyword evidence="1" id="KW-0472">Membrane</keyword>
<dbReference type="Proteomes" id="UP000324222">
    <property type="component" value="Unassembled WGS sequence"/>
</dbReference>
<accession>A0A5B7K775</accession>
<reference evidence="2 3" key="1">
    <citation type="submission" date="2019-05" db="EMBL/GenBank/DDBJ databases">
        <title>Another draft genome of Portunus trituberculatus and its Hox gene families provides insights of decapod evolution.</title>
        <authorList>
            <person name="Jeong J.-H."/>
            <person name="Song I."/>
            <person name="Kim S."/>
            <person name="Choi T."/>
            <person name="Kim D."/>
            <person name="Ryu S."/>
            <person name="Kim W."/>
        </authorList>
    </citation>
    <scope>NUCLEOTIDE SEQUENCE [LARGE SCALE GENOMIC DNA]</scope>
    <source>
        <tissue evidence="2">Muscle</tissue>
    </source>
</reference>
<evidence type="ECO:0000313" key="3">
    <source>
        <dbReference type="Proteomes" id="UP000324222"/>
    </source>
</evidence>
<evidence type="ECO:0000313" key="2">
    <source>
        <dbReference type="EMBL" id="MPD02454.1"/>
    </source>
</evidence>
<dbReference type="AlphaFoldDB" id="A0A5B7K775"/>
<comment type="caution">
    <text evidence="2">The sequence shown here is derived from an EMBL/GenBank/DDBJ whole genome shotgun (WGS) entry which is preliminary data.</text>
</comment>
<keyword evidence="1" id="KW-1133">Transmembrane helix</keyword>
<keyword evidence="1" id="KW-0812">Transmembrane</keyword>
<organism evidence="2 3">
    <name type="scientific">Portunus trituberculatus</name>
    <name type="common">Swimming crab</name>
    <name type="synonym">Neptunus trituberculatus</name>
    <dbReference type="NCBI Taxonomy" id="210409"/>
    <lineage>
        <taxon>Eukaryota</taxon>
        <taxon>Metazoa</taxon>
        <taxon>Ecdysozoa</taxon>
        <taxon>Arthropoda</taxon>
        <taxon>Crustacea</taxon>
        <taxon>Multicrustacea</taxon>
        <taxon>Malacostraca</taxon>
        <taxon>Eumalacostraca</taxon>
        <taxon>Eucarida</taxon>
        <taxon>Decapoda</taxon>
        <taxon>Pleocyemata</taxon>
        <taxon>Brachyura</taxon>
        <taxon>Eubrachyura</taxon>
        <taxon>Portunoidea</taxon>
        <taxon>Portunidae</taxon>
        <taxon>Portuninae</taxon>
        <taxon>Portunus</taxon>
    </lineage>
</organism>
<name>A0A5B7K775_PORTR</name>
<sequence>MVIAECYNVHVVQCFTGWCGSTRSVHRLHRCTNAASHSDVSLSMVSTFAILLLSAYIAPTHPPTPTNYYKDFNTIKEVRSM</sequence>
<proteinExistence type="predicted"/>
<dbReference type="EMBL" id="VSRR010131499">
    <property type="protein sequence ID" value="MPD02454.1"/>
    <property type="molecule type" value="Genomic_DNA"/>
</dbReference>
<keyword evidence="3" id="KW-1185">Reference proteome</keyword>
<protein>
    <submittedName>
        <fullName evidence="2">Uncharacterized protein</fullName>
    </submittedName>
</protein>
<feature type="transmembrane region" description="Helical" evidence="1">
    <location>
        <begin position="40"/>
        <end position="58"/>
    </location>
</feature>